<dbReference type="OrthoDB" id="551672at2759"/>
<keyword evidence="2" id="KW-0805">Transcription regulation</keyword>
<dbReference type="InterPro" id="IPR004827">
    <property type="entry name" value="bZIP"/>
</dbReference>
<dbReference type="FunFam" id="1.20.5.170:FF:000020">
    <property type="entry name" value="BZIP transcription factor"/>
    <property type="match status" value="1"/>
</dbReference>
<dbReference type="Gene3D" id="1.20.5.170">
    <property type="match status" value="1"/>
</dbReference>
<comment type="caution">
    <text evidence="8">The sequence shown here is derived from an EMBL/GenBank/DDBJ whole genome shotgun (WGS) entry which is preliminary data.</text>
</comment>
<dbReference type="Proteomes" id="UP001141806">
    <property type="component" value="Unassembled WGS sequence"/>
</dbReference>
<comment type="subcellular location">
    <subcellularLocation>
        <location evidence="1">Nucleus</location>
    </subcellularLocation>
</comment>
<dbReference type="GO" id="GO:0005634">
    <property type="term" value="C:nucleus"/>
    <property type="evidence" value="ECO:0007669"/>
    <property type="project" value="UniProtKB-SubCell"/>
</dbReference>
<dbReference type="Pfam" id="PF00170">
    <property type="entry name" value="bZIP_1"/>
    <property type="match status" value="1"/>
</dbReference>
<evidence type="ECO:0000256" key="4">
    <source>
        <dbReference type="ARBA" id="ARBA00023163"/>
    </source>
</evidence>
<dbReference type="SUPFAM" id="SSF57959">
    <property type="entry name" value="Leucine zipper domain"/>
    <property type="match status" value="1"/>
</dbReference>
<keyword evidence="3" id="KW-0238">DNA-binding</keyword>
<dbReference type="PROSITE" id="PS00036">
    <property type="entry name" value="BZIP_BASIC"/>
    <property type="match status" value="1"/>
</dbReference>
<evidence type="ECO:0000256" key="1">
    <source>
        <dbReference type="ARBA" id="ARBA00004123"/>
    </source>
</evidence>
<dbReference type="GO" id="GO:0045893">
    <property type="term" value="P:positive regulation of DNA-templated transcription"/>
    <property type="evidence" value="ECO:0007669"/>
    <property type="project" value="TreeGrafter"/>
</dbReference>
<feature type="domain" description="BZIP" evidence="7">
    <location>
        <begin position="64"/>
        <end position="127"/>
    </location>
</feature>
<keyword evidence="4" id="KW-0804">Transcription</keyword>
<dbReference type="PANTHER" id="PTHR45764">
    <property type="entry name" value="BZIP TRANSCRIPTION FACTOR 44"/>
    <property type="match status" value="1"/>
</dbReference>
<evidence type="ECO:0000256" key="5">
    <source>
        <dbReference type="ARBA" id="ARBA00023242"/>
    </source>
</evidence>
<keyword evidence="5" id="KW-0539">Nucleus</keyword>
<evidence type="ECO:0000256" key="2">
    <source>
        <dbReference type="ARBA" id="ARBA00023015"/>
    </source>
</evidence>
<feature type="compositionally biased region" description="Basic and acidic residues" evidence="6">
    <location>
        <begin position="63"/>
        <end position="79"/>
    </location>
</feature>
<dbReference type="GO" id="GO:0046982">
    <property type="term" value="F:protein heterodimerization activity"/>
    <property type="evidence" value="ECO:0007669"/>
    <property type="project" value="UniProtKB-ARBA"/>
</dbReference>
<dbReference type="InterPro" id="IPR046347">
    <property type="entry name" value="bZIP_sf"/>
</dbReference>
<dbReference type="PANTHER" id="PTHR45764:SF21">
    <property type="entry name" value="OS03G0770000 PROTEIN"/>
    <property type="match status" value="1"/>
</dbReference>
<reference evidence="8" key="1">
    <citation type="journal article" date="2023" name="Plant J.">
        <title>The genome of the king protea, Protea cynaroides.</title>
        <authorList>
            <person name="Chang J."/>
            <person name="Duong T.A."/>
            <person name="Schoeman C."/>
            <person name="Ma X."/>
            <person name="Roodt D."/>
            <person name="Barker N."/>
            <person name="Li Z."/>
            <person name="Van de Peer Y."/>
            <person name="Mizrachi E."/>
        </authorList>
    </citation>
    <scope>NUCLEOTIDE SEQUENCE</scope>
    <source>
        <tissue evidence="8">Young leaves</tissue>
    </source>
</reference>
<feature type="compositionally biased region" description="Polar residues" evidence="6">
    <location>
        <begin position="41"/>
        <end position="56"/>
    </location>
</feature>
<proteinExistence type="predicted"/>
<organism evidence="8 9">
    <name type="scientific">Protea cynaroides</name>
    <dbReference type="NCBI Taxonomy" id="273540"/>
    <lineage>
        <taxon>Eukaryota</taxon>
        <taxon>Viridiplantae</taxon>
        <taxon>Streptophyta</taxon>
        <taxon>Embryophyta</taxon>
        <taxon>Tracheophyta</taxon>
        <taxon>Spermatophyta</taxon>
        <taxon>Magnoliopsida</taxon>
        <taxon>Proteales</taxon>
        <taxon>Proteaceae</taxon>
        <taxon>Protea</taxon>
    </lineage>
</organism>
<evidence type="ECO:0000313" key="8">
    <source>
        <dbReference type="EMBL" id="KAJ4966042.1"/>
    </source>
</evidence>
<dbReference type="AlphaFoldDB" id="A0A9Q0QNG6"/>
<dbReference type="EMBL" id="JAMYWD010000007">
    <property type="protein sequence ID" value="KAJ4966042.1"/>
    <property type="molecule type" value="Genomic_DNA"/>
</dbReference>
<feature type="region of interest" description="Disordered" evidence="6">
    <location>
        <begin position="19"/>
        <end position="94"/>
    </location>
</feature>
<dbReference type="PROSITE" id="PS50217">
    <property type="entry name" value="BZIP"/>
    <property type="match status" value="1"/>
</dbReference>
<name>A0A9Q0QNG6_9MAGN</name>
<dbReference type="GO" id="GO:0000976">
    <property type="term" value="F:transcription cis-regulatory region binding"/>
    <property type="evidence" value="ECO:0007669"/>
    <property type="project" value="TreeGrafter"/>
</dbReference>
<dbReference type="InterPro" id="IPR045314">
    <property type="entry name" value="bZIP_plant_GBF1"/>
</dbReference>
<protein>
    <recommendedName>
        <fullName evidence="7">BZIP domain-containing protein</fullName>
    </recommendedName>
</protein>
<accession>A0A9Q0QNG6</accession>
<evidence type="ECO:0000313" key="9">
    <source>
        <dbReference type="Proteomes" id="UP001141806"/>
    </source>
</evidence>
<dbReference type="SMART" id="SM00338">
    <property type="entry name" value="BRLZ"/>
    <property type="match status" value="1"/>
</dbReference>
<dbReference type="GO" id="GO:0003700">
    <property type="term" value="F:DNA-binding transcription factor activity"/>
    <property type="evidence" value="ECO:0007669"/>
    <property type="project" value="InterPro"/>
</dbReference>
<gene>
    <name evidence="8" type="ORF">NE237_017891</name>
</gene>
<dbReference type="CDD" id="cd14702">
    <property type="entry name" value="bZIP_plant_GBF1"/>
    <property type="match status" value="1"/>
</dbReference>
<keyword evidence="9" id="KW-1185">Reference proteome</keyword>
<evidence type="ECO:0000256" key="3">
    <source>
        <dbReference type="ARBA" id="ARBA00023125"/>
    </source>
</evidence>
<evidence type="ECO:0000259" key="7">
    <source>
        <dbReference type="PROSITE" id="PS50217"/>
    </source>
</evidence>
<sequence length="181" mass="21038">MLASESLLGFPFPDFEGGFTPWENLEDDLFSSFQSQPSPDPVNSNNSGSDEPSNQPLVGLSAMDERKQRRKESNRESAKRSRMRKQKHLEGLRNQVNRLRFENRDIANRLNTVNHHSHLIRRDNDRLRSESVLLRQRLSNIRRFLVLRHLQHQRLLTSPLPCNNSLSSLYEVNEQLPSLIA</sequence>
<evidence type="ECO:0000256" key="6">
    <source>
        <dbReference type="SAM" id="MobiDB-lite"/>
    </source>
</evidence>